<evidence type="ECO:0000256" key="9">
    <source>
        <dbReference type="ARBA" id="ARBA00022927"/>
    </source>
</evidence>
<dbReference type="GO" id="GO:0030041">
    <property type="term" value="P:actin filament polymerization"/>
    <property type="evidence" value="ECO:0007669"/>
    <property type="project" value="TreeGrafter"/>
</dbReference>
<dbReference type="GeneID" id="115875392"/>
<dbReference type="Gene3D" id="1.10.510.10">
    <property type="entry name" value="Transferase(Phosphotransferase) domain 1"/>
    <property type="match status" value="1"/>
</dbReference>
<sequence>MSEKSKCSVNSDGSVSLGDILHSFNSCIKEEHAWALCYQLSKYFFESLSTKKHHIHKITEVQHVFLKTDGSVHENTSLARDKPRELIRNEKVIVAGIGVVIYATLDHEFSEGEEVIISNELEDLISDMISDDLNSTHSHHETDDEGIERDSEESFEAGPSKSTRINLAEVIRRCETHLGTLTKAQVEAHYKAVVRALVAEAIELSTFLDKVAQGTISLPSCSTAGNLDELKFVDWAKFWVQVMGELRTVFVLGVKLKKVNYSKAPIEYELTPYEILMKDIRNCRYNLRKIMVNGDIPNRVSKDAHAIILDFIRSRPPLKKVSDRKLPPQSKTLTPREQLLLSIKKGRKLKPVPVPRACHRYNSVDKELPKPSGRKLIKVDFSQFEDDDDELTVDTPDSSEPGLWSSEYQEICDSTLDVYDLATQACNLNKRRSTLGVTETALGCYSVPQSRPGSRQSCNSTESESMPMEPEVARALQEELTNTQSWQDSISLDDRLSLTLSEIVHIRTVLTKAEVEALPTEGRVRHDVESRKVCFLCLKTRFGIFGPWGQRCTLCKRTVCTKCYSKVNIPMEHFSSVPVVLLSPSRMCTPEEETKETLTRSLINKMSSNPSSGGLSKDNSPDVSKSPSASIMESSVISDPGSVQSATNVSKFRTTASTVGRASRVVDRLKGTQMIMCLDCKIMVLQIIKSARVNRSAIRNKTLQTLTLNLSPVF</sequence>
<feature type="domain" description="KIND" evidence="16">
    <location>
        <begin position="15"/>
        <end position="204"/>
    </location>
</feature>
<dbReference type="PROSITE" id="PS51377">
    <property type="entry name" value="KIND"/>
    <property type="match status" value="1"/>
</dbReference>
<dbReference type="RefSeq" id="XP_030746690.1">
    <property type="nucleotide sequence ID" value="XM_030890830.1"/>
</dbReference>
<evidence type="ECO:0000256" key="10">
    <source>
        <dbReference type="ARBA" id="ARBA00023136"/>
    </source>
</evidence>
<dbReference type="GO" id="GO:0040038">
    <property type="term" value="P:polar body extrusion after meiotic divisions"/>
    <property type="evidence" value="ECO:0007669"/>
    <property type="project" value="TreeGrafter"/>
</dbReference>
<proteinExistence type="inferred from homology"/>
<dbReference type="PROSITE" id="PS51082">
    <property type="entry name" value="WH2"/>
    <property type="match status" value="1"/>
</dbReference>
<keyword evidence="17" id="KW-1185">Reference proteome</keyword>
<gene>
    <name evidence="18 19" type="primary">LOC115875392</name>
</gene>
<evidence type="ECO:0000256" key="6">
    <source>
        <dbReference type="ARBA" id="ARBA00022475"/>
    </source>
</evidence>
<keyword evidence="5" id="KW-0813">Transport</keyword>
<dbReference type="GO" id="GO:0036089">
    <property type="term" value="P:cleavage furrow formation"/>
    <property type="evidence" value="ECO:0007669"/>
    <property type="project" value="TreeGrafter"/>
</dbReference>
<evidence type="ECO:0000256" key="12">
    <source>
        <dbReference type="ARBA" id="ARBA00023212"/>
    </source>
</evidence>
<dbReference type="GO" id="GO:0045010">
    <property type="term" value="P:actin nucleation"/>
    <property type="evidence" value="ECO:0007669"/>
    <property type="project" value="InterPro"/>
</dbReference>
<dbReference type="SMART" id="SM00750">
    <property type="entry name" value="KIND"/>
    <property type="match status" value="1"/>
</dbReference>
<dbReference type="KEGG" id="soy:115875392"/>
<evidence type="ECO:0000256" key="4">
    <source>
        <dbReference type="ARBA" id="ARBA00010956"/>
    </source>
</evidence>
<evidence type="ECO:0000256" key="5">
    <source>
        <dbReference type="ARBA" id="ARBA00022448"/>
    </source>
</evidence>
<dbReference type="GO" id="GO:0015031">
    <property type="term" value="P:protein transport"/>
    <property type="evidence" value="ECO:0007669"/>
    <property type="project" value="UniProtKB-KW"/>
</dbReference>
<keyword evidence="8" id="KW-0677">Repeat</keyword>
<dbReference type="GO" id="GO:0005886">
    <property type="term" value="C:plasma membrane"/>
    <property type="evidence" value="ECO:0007669"/>
    <property type="project" value="UniProtKB-SubCell"/>
</dbReference>
<evidence type="ECO:0000256" key="7">
    <source>
        <dbReference type="ARBA" id="ARBA00022490"/>
    </source>
</evidence>
<dbReference type="GO" id="GO:0051639">
    <property type="term" value="P:actin filament network formation"/>
    <property type="evidence" value="ECO:0007669"/>
    <property type="project" value="TreeGrafter"/>
</dbReference>
<comment type="similarity">
    <text evidence="4">Belongs to the spire family.</text>
</comment>
<dbReference type="GO" id="GO:0005856">
    <property type="term" value="C:cytoskeleton"/>
    <property type="evidence" value="ECO:0007669"/>
    <property type="project" value="UniProtKB-SubCell"/>
</dbReference>
<dbReference type="PANTHER" id="PTHR21345">
    <property type="entry name" value="SPIRE"/>
    <property type="match status" value="1"/>
</dbReference>
<keyword evidence="10" id="KW-0472">Membrane</keyword>
<organism evidence="17 19">
    <name type="scientific">Sitophilus oryzae</name>
    <name type="common">Rice weevil</name>
    <name type="synonym">Curculio oryzae</name>
    <dbReference type="NCBI Taxonomy" id="7048"/>
    <lineage>
        <taxon>Eukaryota</taxon>
        <taxon>Metazoa</taxon>
        <taxon>Ecdysozoa</taxon>
        <taxon>Arthropoda</taxon>
        <taxon>Hexapoda</taxon>
        <taxon>Insecta</taxon>
        <taxon>Pterygota</taxon>
        <taxon>Neoptera</taxon>
        <taxon>Endopterygota</taxon>
        <taxon>Coleoptera</taxon>
        <taxon>Polyphaga</taxon>
        <taxon>Cucujiformia</taxon>
        <taxon>Curculionidae</taxon>
        <taxon>Dryophthorinae</taxon>
        <taxon>Sitophilus</taxon>
    </lineage>
</organism>
<keyword evidence="12" id="KW-0206">Cytoskeleton</keyword>
<dbReference type="PANTHER" id="PTHR21345:SF3">
    <property type="entry name" value="PROTEIN SPIRE"/>
    <property type="match status" value="1"/>
</dbReference>
<dbReference type="CDD" id="cd22068">
    <property type="entry name" value="WH2_DmSpire_r3-like"/>
    <property type="match status" value="1"/>
</dbReference>
<evidence type="ECO:0000256" key="1">
    <source>
        <dbReference type="ARBA" id="ARBA00004180"/>
    </source>
</evidence>
<evidence type="ECO:0000259" key="16">
    <source>
        <dbReference type="PROSITE" id="PS51377"/>
    </source>
</evidence>
<evidence type="ECO:0000313" key="18">
    <source>
        <dbReference type="RefSeq" id="XP_030746690.1"/>
    </source>
</evidence>
<dbReference type="GO" id="GO:0003779">
    <property type="term" value="F:actin binding"/>
    <property type="evidence" value="ECO:0007669"/>
    <property type="project" value="UniProtKB-KW"/>
</dbReference>
<dbReference type="GO" id="GO:0048193">
    <property type="term" value="P:Golgi vesicle transport"/>
    <property type="evidence" value="ECO:0007669"/>
    <property type="project" value="TreeGrafter"/>
</dbReference>
<dbReference type="AlphaFoldDB" id="A0A6J2X691"/>
<dbReference type="Gene3D" id="3.30.40.10">
    <property type="entry name" value="Zinc/RING finger domain, C3HC4 (zinc finger)"/>
    <property type="match status" value="1"/>
</dbReference>
<dbReference type="OrthoDB" id="10043757at2759"/>
<reference evidence="18 19" key="1">
    <citation type="submission" date="2025-04" db="UniProtKB">
        <authorList>
            <consortium name="RefSeq"/>
        </authorList>
    </citation>
    <scope>IDENTIFICATION</scope>
    <source>
        <tissue evidence="18 19">Gonads</tissue>
    </source>
</reference>
<dbReference type="SUPFAM" id="SSF57903">
    <property type="entry name" value="FYVE/PHD zinc finger"/>
    <property type="match status" value="1"/>
</dbReference>
<feature type="region of interest" description="Disordered" evidence="14">
    <location>
        <begin position="604"/>
        <end position="633"/>
    </location>
</feature>
<evidence type="ECO:0000256" key="14">
    <source>
        <dbReference type="SAM" id="MobiDB-lite"/>
    </source>
</evidence>
<accession>A0A6J2X691</accession>
<keyword evidence="9" id="KW-0653">Protein transport</keyword>
<dbReference type="RefSeq" id="XP_030746691.1">
    <property type="nucleotide sequence ID" value="XM_030890831.1"/>
</dbReference>
<feature type="domain" description="WH2" evidence="15">
    <location>
        <begin position="335"/>
        <end position="352"/>
    </location>
</feature>
<evidence type="ECO:0000256" key="3">
    <source>
        <dbReference type="ARBA" id="ARBA00004413"/>
    </source>
</evidence>
<evidence type="ECO:0000256" key="8">
    <source>
        <dbReference type="ARBA" id="ARBA00022737"/>
    </source>
</evidence>
<evidence type="ECO:0000313" key="19">
    <source>
        <dbReference type="RefSeq" id="XP_030746691.1"/>
    </source>
</evidence>
<feature type="compositionally biased region" description="Acidic residues" evidence="14">
    <location>
        <begin position="143"/>
        <end position="155"/>
    </location>
</feature>
<evidence type="ECO:0000313" key="17">
    <source>
        <dbReference type="Proteomes" id="UP000504635"/>
    </source>
</evidence>
<keyword evidence="13" id="KW-0968">Cytoplasmic vesicle</keyword>
<comment type="subcellular location">
    <subcellularLocation>
        <location evidence="3">Cell membrane</location>
        <topology evidence="3">Peripheral membrane protein</topology>
        <orientation evidence="3">Cytoplasmic side</orientation>
    </subcellularLocation>
    <subcellularLocation>
        <location evidence="2">Cytoplasm</location>
        <location evidence="2">Cytoskeleton</location>
    </subcellularLocation>
    <subcellularLocation>
        <location evidence="1">Cytoplasmic vesicle membrane</location>
        <topology evidence="1">Peripheral membrane protein</topology>
        <orientation evidence="1">Cytoplasmic side</orientation>
    </subcellularLocation>
</comment>
<evidence type="ECO:0000256" key="11">
    <source>
        <dbReference type="ARBA" id="ARBA00023203"/>
    </source>
</evidence>
<protein>
    <submittedName>
        <fullName evidence="18 19">Protein spire isoform X1</fullName>
    </submittedName>
</protein>
<dbReference type="Proteomes" id="UP000504635">
    <property type="component" value="Unplaced"/>
</dbReference>
<dbReference type="InterPro" id="IPR011011">
    <property type="entry name" value="Znf_FYVE_PHD"/>
</dbReference>
<evidence type="ECO:0000256" key="2">
    <source>
        <dbReference type="ARBA" id="ARBA00004245"/>
    </source>
</evidence>
<evidence type="ECO:0000256" key="13">
    <source>
        <dbReference type="ARBA" id="ARBA00023329"/>
    </source>
</evidence>
<dbReference type="CTD" id="45931"/>
<dbReference type="InterPro" id="IPR029901">
    <property type="entry name" value="Spire"/>
</dbReference>
<name>A0A6J2X691_SITOR</name>
<dbReference type="InterPro" id="IPR013083">
    <property type="entry name" value="Znf_RING/FYVE/PHD"/>
</dbReference>
<dbReference type="InterPro" id="IPR003124">
    <property type="entry name" value="WH2_dom"/>
</dbReference>
<dbReference type="GO" id="GO:0008017">
    <property type="term" value="F:microtubule binding"/>
    <property type="evidence" value="ECO:0007669"/>
    <property type="project" value="TreeGrafter"/>
</dbReference>
<dbReference type="InterPro" id="IPR011019">
    <property type="entry name" value="KIND_dom"/>
</dbReference>
<evidence type="ECO:0000259" key="15">
    <source>
        <dbReference type="PROSITE" id="PS51082"/>
    </source>
</evidence>
<dbReference type="Pfam" id="PF16474">
    <property type="entry name" value="KIND"/>
    <property type="match status" value="1"/>
</dbReference>
<feature type="region of interest" description="Disordered" evidence="14">
    <location>
        <begin position="132"/>
        <end position="160"/>
    </location>
</feature>
<keyword evidence="7" id="KW-0963">Cytoplasm</keyword>
<dbReference type="GO" id="GO:0051295">
    <property type="term" value="P:establishment of meiotic spindle localization"/>
    <property type="evidence" value="ECO:0007669"/>
    <property type="project" value="TreeGrafter"/>
</dbReference>
<dbReference type="GO" id="GO:0030659">
    <property type="term" value="C:cytoplasmic vesicle membrane"/>
    <property type="evidence" value="ECO:0007669"/>
    <property type="project" value="UniProtKB-SubCell"/>
</dbReference>
<keyword evidence="6" id="KW-1003">Cell membrane</keyword>
<dbReference type="GO" id="GO:0005938">
    <property type="term" value="C:cell cortex"/>
    <property type="evidence" value="ECO:0007669"/>
    <property type="project" value="TreeGrafter"/>
</dbReference>
<keyword evidence="11" id="KW-0009">Actin-binding</keyword>